<dbReference type="OrthoDB" id="5953249at2759"/>
<dbReference type="AlphaFoldDB" id="A0A8T9BQX3"/>
<evidence type="ECO:0000313" key="3">
    <source>
        <dbReference type="EMBL" id="TVY54585.1"/>
    </source>
</evidence>
<protein>
    <recommendedName>
        <fullName evidence="2">Gfd2/YDR514C-like C-terminal domain-containing protein</fullName>
    </recommendedName>
</protein>
<feature type="non-terminal residue" evidence="3">
    <location>
        <position position="706"/>
    </location>
</feature>
<evidence type="ECO:0000313" key="4">
    <source>
        <dbReference type="Proteomes" id="UP000469558"/>
    </source>
</evidence>
<feature type="compositionally biased region" description="Polar residues" evidence="1">
    <location>
        <begin position="617"/>
        <end position="642"/>
    </location>
</feature>
<feature type="compositionally biased region" description="Basic and acidic residues" evidence="1">
    <location>
        <begin position="604"/>
        <end position="616"/>
    </location>
</feature>
<feature type="region of interest" description="Disordered" evidence="1">
    <location>
        <begin position="465"/>
        <end position="706"/>
    </location>
</feature>
<feature type="compositionally biased region" description="Basic and acidic residues" evidence="1">
    <location>
        <begin position="520"/>
        <end position="529"/>
    </location>
</feature>
<evidence type="ECO:0000259" key="2">
    <source>
        <dbReference type="Pfam" id="PF21762"/>
    </source>
</evidence>
<dbReference type="Pfam" id="PF21762">
    <property type="entry name" value="DEDDh_C"/>
    <property type="match status" value="1"/>
</dbReference>
<dbReference type="GO" id="GO:0005634">
    <property type="term" value="C:nucleus"/>
    <property type="evidence" value="ECO:0007669"/>
    <property type="project" value="TreeGrafter"/>
</dbReference>
<sequence length="706" mass="78309">YKGYGYGCVAPEGEAFVPWNAVKKYPYSYIGTGNRQKVAEGFFDQGKISDGVWDFFYLYRLKSDVNLQPILLVPAKQFQDFLEVINRSLSTSLAMPSGGKNGAFMVSFENDGTPRPRYLGRTTNEEAAETLRNNIPPTYYKPKNEPASTVTPTEQALAAFKAKLELMNAAQKGKKNANKEKSRKERVFNQQSWKDSLKRTQRYLGLREASGKKYLPRGTEKYGLPWNKIDEIKAAGVTEAPALSFTPDILAPYPREGRVVFVCVDVEAYERNNNLITEIGIATLDTDDLEGVVPGEGGANWMKLIRARHFRINEHKHLNNTEFVHGCADRFEYGESEFISLKDAPRVVASCFKHPFSKIGGDDTEPEQKRSIILVGHDLGMDINYLKKLGYDVYNLSNLLECVDSANMWKYMTRDNNPRKLAMILAELRLIGWNLHNAGNDAVYTLWAIIGISCKHLKEYAEKAESKEAEKQKRIRESVAEAEQKAAEREEGWSSEGSDGGGPVAPVSPEPKVNVSSRPTHSDARKENTAPRGNYPGYRHGNNTGGSSTNKVVNSWLSGTQKSKTNISPKAPELNVKPRKNQDLVGGTSQAGVGNQKNSVKKPTPHEFNPRADDPTTQRALESLTAKINESTPRQQNKQSTFLPDAPATPDPRWKTGRPPSPGLIEAFSKGRLESEGGGGVSLGSSKAKRKGLSLAKEKNFELSLD</sequence>
<feature type="non-terminal residue" evidence="3">
    <location>
        <position position="1"/>
    </location>
</feature>
<feature type="compositionally biased region" description="Basic and acidic residues" evidence="1">
    <location>
        <begin position="696"/>
        <end position="706"/>
    </location>
</feature>
<keyword evidence="4" id="KW-1185">Reference proteome</keyword>
<dbReference type="SUPFAM" id="SSF53098">
    <property type="entry name" value="Ribonuclease H-like"/>
    <property type="match status" value="1"/>
</dbReference>
<dbReference type="InterPro" id="IPR040151">
    <property type="entry name" value="Gfd2/YDR514C-like"/>
</dbReference>
<dbReference type="EMBL" id="QGMK01003040">
    <property type="protein sequence ID" value="TVY54585.1"/>
    <property type="molecule type" value="Genomic_DNA"/>
</dbReference>
<reference evidence="3 4" key="1">
    <citation type="submission" date="2018-05" db="EMBL/GenBank/DDBJ databases">
        <title>Genome sequencing and assembly of the regulated plant pathogen Lachnellula willkommii and related sister species for the development of diagnostic species identification markers.</title>
        <authorList>
            <person name="Giroux E."/>
            <person name="Bilodeau G."/>
        </authorList>
    </citation>
    <scope>NUCLEOTIDE SEQUENCE [LARGE SCALE GENOMIC DNA]</scope>
    <source>
        <strain evidence="3 4">CBS 268.59</strain>
    </source>
</reference>
<feature type="domain" description="Gfd2/YDR514C-like C-terminal" evidence="2">
    <location>
        <begin position="260"/>
        <end position="451"/>
    </location>
</feature>
<dbReference type="GO" id="GO:0003676">
    <property type="term" value="F:nucleic acid binding"/>
    <property type="evidence" value="ECO:0007669"/>
    <property type="project" value="InterPro"/>
</dbReference>
<dbReference type="Gene3D" id="3.30.420.10">
    <property type="entry name" value="Ribonuclease H-like superfamily/Ribonuclease H"/>
    <property type="match status" value="1"/>
</dbReference>
<accession>A0A8T9BQX3</accession>
<dbReference type="Proteomes" id="UP000469558">
    <property type="component" value="Unassembled WGS sequence"/>
</dbReference>
<dbReference type="InterPro" id="IPR048519">
    <property type="entry name" value="Gfd2/YDR514C-like_C"/>
</dbReference>
<feature type="compositionally biased region" description="Basic and acidic residues" evidence="1">
    <location>
        <begin position="465"/>
        <end position="492"/>
    </location>
</feature>
<dbReference type="InterPro" id="IPR012337">
    <property type="entry name" value="RNaseH-like_sf"/>
</dbReference>
<feature type="compositionally biased region" description="Polar residues" evidence="1">
    <location>
        <begin position="541"/>
        <end position="568"/>
    </location>
</feature>
<proteinExistence type="predicted"/>
<feature type="compositionally biased region" description="Polar residues" evidence="1">
    <location>
        <begin position="587"/>
        <end position="598"/>
    </location>
</feature>
<dbReference type="PANTHER" id="PTHR28083:SF1">
    <property type="entry name" value="GOOD FOR FULL DBP5 ACTIVITY PROTEIN 2"/>
    <property type="match status" value="1"/>
</dbReference>
<dbReference type="PANTHER" id="PTHR28083">
    <property type="entry name" value="GOOD FOR FULL DBP5 ACTIVITY PROTEIN 2"/>
    <property type="match status" value="1"/>
</dbReference>
<comment type="caution">
    <text evidence="3">The sequence shown here is derived from an EMBL/GenBank/DDBJ whole genome shotgun (WGS) entry which is preliminary data.</text>
</comment>
<gene>
    <name evidence="3" type="primary">YDR514C_1</name>
    <name evidence="3" type="ORF">LSUE1_G009553</name>
</gene>
<evidence type="ECO:0000256" key="1">
    <source>
        <dbReference type="SAM" id="MobiDB-lite"/>
    </source>
</evidence>
<name>A0A8T9BQX3_9HELO</name>
<organism evidence="3 4">
    <name type="scientific">Lachnellula suecica</name>
    <dbReference type="NCBI Taxonomy" id="602035"/>
    <lineage>
        <taxon>Eukaryota</taxon>
        <taxon>Fungi</taxon>
        <taxon>Dikarya</taxon>
        <taxon>Ascomycota</taxon>
        <taxon>Pezizomycotina</taxon>
        <taxon>Leotiomycetes</taxon>
        <taxon>Helotiales</taxon>
        <taxon>Lachnaceae</taxon>
        <taxon>Lachnellula</taxon>
    </lineage>
</organism>
<dbReference type="InterPro" id="IPR036397">
    <property type="entry name" value="RNaseH_sf"/>
</dbReference>